<dbReference type="InterPro" id="IPR013830">
    <property type="entry name" value="SGNH_hydro"/>
</dbReference>
<proteinExistence type="predicted"/>
<evidence type="ECO:0000313" key="3">
    <source>
        <dbReference type="Proteomes" id="UP000674084"/>
    </source>
</evidence>
<accession>A0ABS5DAX0</accession>
<dbReference type="EMBL" id="JAGPXE010000002">
    <property type="protein sequence ID" value="MBQ0923385.1"/>
    <property type="molecule type" value="Genomic_DNA"/>
</dbReference>
<reference evidence="2 3" key="1">
    <citation type="submission" date="2021-04" db="EMBL/GenBank/DDBJ databases">
        <title>Whole-genome sequencing of Saccharopolyspora endophytica KCTC 19397.</title>
        <authorList>
            <person name="Ay H."/>
            <person name="Saygin H."/>
            <person name="Sahin N."/>
        </authorList>
    </citation>
    <scope>NUCLEOTIDE SEQUENCE [LARGE SCALE GENOMIC DNA]</scope>
    <source>
        <strain evidence="2 3">KCTC 19397</strain>
    </source>
</reference>
<name>A0ABS5DAX0_9PSEU</name>
<sequence>MYARYVAIGDSQTEGVGDGDDERGLRGWADRLAEKIAGLDPDFRYANLAVRGNLIGEVRARQLGPALELEPDLATVVAGLNDVLRSEYDGDAVAAQLDQMIGALSRSGARVATVTYPDIGEIAPIARRWQPRLTEFNARVREIAAKHGAAVVEADRFPVCADRRIWSHDRLHLNPAGHALLADGFAHALGLPGSDDSWSDPLPERRAPGMPRMVAGEIRWAAEFLAPWLWRRITGRSSGDGRTAKRPELLPMR</sequence>
<keyword evidence="2" id="KW-0378">Hydrolase</keyword>
<organism evidence="2 3">
    <name type="scientific">Saccharopolyspora endophytica</name>
    <dbReference type="NCBI Taxonomy" id="543886"/>
    <lineage>
        <taxon>Bacteria</taxon>
        <taxon>Bacillati</taxon>
        <taxon>Actinomycetota</taxon>
        <taxon>Actinomycetes</taxon>
        <taxon>Pseudonocardiales</taxon>
        <taxon>Pseudonocardiaceae</taxon>
        <taxon>Saccharopolyspora</taxon>
    </lineage>
</organism>
<dbReference type="PANTHER" id="PTHR43784:SF2">
    <property type="entry name" value="GDSL-LIKE LIPASE_ACYLHYDROLASE, PUTATIVE (AFU_ORTHOLOGUE AFUA_2G00820)-RELATED"/>
    <property type="match status" value="1"/>
</dbReference>
<keyword evidence="3" id="KW-1185">Reference proteome</keyword>
<feature type="domain" description="SGNH hydrolase-type esterase" evidence="1">
    <location>
        <begin position="7"/>
        <end position="180"/>
    </location>
</feature>
<dbReference type="Gene3D" id="3.40.50.1110">
    <property type="entry name" value="SGNH hydrolase"/>
    <property type="match status" value="1"/>
</dbReference>
<dbReference type="PANTHER" id="PTHR43784">
    <property type="entry name" value="GDSL-LIKE LIPASE/ACYLHYDROLASE, PUTATIVE (AFU_ORTHOLOGUE AFUA_2G00820)-RELATED"/>
    <property type="match status" value="1"/>
</dbReference>
<protein>
    <submittedName>
        <fullName evidence="2">SGNH/GDSL hydrolase family protein</fullName>
    </submittedName>
</protein>
<dbReference type="GO" id="GO:0016787">
    <property type="term" value="F:hydrolase activity"/>
    <property type="evidence" value="ECO:0007669"/>
    <property type="project" value="UniProtKB-KW"/>
</dbReference>
<gene>
    <name evidence="2" type="ORF">KBO27_05485</name>
</gene>
<dbReference type="SUPFAM" id="SSF52266">
    <property type="entry name" value="SGNH hydrolase"/>
    <property type="match status" value="1"/>
</dbReference>
<comment type="caution">
    <text evidence="2">The sequence shown here is derived from an EMBL/GenBank/DDBJ whole genome shotgun (WGS) entry which is preliminary data.</text>
</comment>
<dbReference type="InterPro" id="IPR036514">
    <property type="entry name" value="SGNH_hydro_sf"/>
</dbReference>
<dbReference type="CDD" id="cd01832">
    <property type="entry name" value="SGNH_hydrolase_like_1"/>
    <property type="match status" value="1"/>
</dbReference>
<dbReference type="RefSeq" id="WP_210968851.1">
    <property type="nucleotide sequence ID" value="NZ_JAGPXE010000002.1"/>
</dbReference>
<dbReference type="Pfam" id="PF13472">
    <property type="entry name" value="Lipase_GDSL_2"/>
    <property type="match status" value="1"/>
</dbReference>
<dbReference type="Proteomes" id="UP000674084">
    <property type="component" value="Unassembled WGS sequence"/>
</dbReference>
<evidence type="ECO:0000313" key="2">
    <source>
        <dbReference type="EMBL" id="MBQ0923385.1"/>
    </source>
</evidence>
<evidence type="ECO:0000259" key="1">
    <source>
        <dbReference type="Pfam" id="PF13472"/>
    </source>
</evidence>
<dbReference type="InterPro" id="IPR053140">
    <property type="entry name" value="GDSL_Rv0518-like"/>
</dbReference>